<evidence type="ECO:0000313" key="9">
    <source>
        <dbReference type="EMBL" id="KAF1961188.1"/>
    </source>
</evidence>
<keyword evidence="4 8" id="KW-1133">Transmembrane helix</keyword>
<dbReference type="PANTHER" id="PTHR43791">
    <property type="entry name" value="PERMEASE-RELATED"/>
    <property type="match status" value="1"/>
</dbReference>
<accession>A0A6A5U8Z3</accession>
<evidence type="ECO:0000256" key="5">
    <source>
        <dbReference type="ARBA" id="ARBA00023136"/>
    </source>
</evidence>
<feature type="transmembrane region" description="Helical" evidence="8">
    <location>
        <begin position="166"/>
        <end position="184"/>
    </location>
</feature>
<feature type="region of interest" description="Disordered" evidence="7">
    <location>
        <begin position="455"/>
        <end position="499"/>
    </location>
</feature>
<dbReference type="Proteomes" id="UP000800035">
    <property type="component" value="Unassembled WGS sequence"/>
</dbReference>
<feature type="transmembrane region" description="Helical" evidence="8">
    <location>
        <begin position="199"/>
        <end position="219"/>
    </location>
</feature>
<feature type="transmembrane region" description="Helical" evidence="8">
    <location>
        <begin position="268"/>
        <end position="292"/>
    </location>
</feature>
<feature type="compositionally biased region" description="Basic and acidic residues" evidence="7">
    <location>
        <begin position="478"/>
        <end position="487"/>
    </location>
</feature>
<dbReference type="InterPro" id="IPR036259">
    <property type="entry name" value="MFS_trans_sf"/>
</dbReference>
<dbReference type="FunFam" id="1.20.1250.20:FF:000065">
    <property type="entry name" value="Putative MFS pantothenate transporter"/>
    <property type="match status" value="1"/>
</dbReference>
<name>A0A6A5U8Z3_9PLEO</name>
<evidence type="ECO:0000256" key="7">
    <source>
        <dbReference type="SAM" id="MobiDB-lite"/>
    </source>
</evidence>
<proteinExistence type="inferred from homology"/>
<protein>
    <submittedName>
        <fullName evidence="9">Vitamin H transporter</fullName>
    </submittedName>
</protein>
<dbReference type="GO" id="GO:0016020">
    <property type="term" value="C:membrane"/>
    <property type="evidence" value="ECO:0007669"/>
    <property type="project" value="UniProtKB-SubCell"/>
</dbReference>
<sequence>MASHTGVPRKKWWKIQWFSSDDTPEEKKFITKLDLILVPYLFVTYWVKNLDQNNLNNAYVAGMKEELGFYGNELIQLQTMYIIGAVLGQIPFLFIFTYLPMYWLVPGMDVMWGICTLLQFRATSFAEMAAYRFLVGWFEAAYFPACHYILGSWYRGHEISRRGGMWYAGLPLGTLTAGLVQAGATRRLEGVHGLSGWRWMYIICAIITIPVGIVGYFIIPGTIDKPNRYVLSEEDIRVARSRLDRNGHKMQGKLKLHHVKRIMSSKHFWIVVFVDVLFWNAGINSGAFLLWLKSLKRYDSATLNEYGTIPPALGIFFTLFANFSSDLLWGPVWGITFASGMNTLTNLLLTIWKIPEGAKWFAYCNFGWSYALSSVLHGWVNNILRDSPEMRSFTLVFINIIAQSSTAWTGILAYPTEEAPRFPKGYAFSLSMSTSLIVGAHVLNFYLKKRKDTKSDVSEEGAEDVDHVDGGSSLGEQVEERSVDKGVHNTQVKTVPPNL</sequence>
<evidence type="ECO:0000256" key="8">
    <source>
        <dbReference type="SAM" id="Phobius"/>
    </source>
</evidence>
<evidence type="ECO:0000256" key="4">
    <source>
        <dbReference type="ARBA" id="ARBA00022989"/>
    </source>
</evidence>
<evidence type="ECO:0000313" key="10">
    <source>
        <dbReference type="Proteomes" id="UP000800035"/>
    </source>
</evidence>
<keyword evidence="5 8" id="KW-0472">Membrane</keyword>
<dbReference type="InterPro" id="IPR011701">
    <property type="entry name" value="MFS"/>
</dbReference>
<keyword evidence="10" id="KW-1185">Reference proteome</keyword>
<feature type="transmembrane region" description="Helical" evidence="8">
    <location>
        <begin position="312"/>
        <end position="329"/>
    </location>
</feature>
<dbReference type="PANTHER" id="PTHR43791:SF15">
    <property type="entry name" value="TRANSPORTER SEO1-RELATED"/>
    <property type="match status" value="1"/>
</dbReference>
<organism evidence="9 10">
    <name type="scientific">Byssothecium circinans</name>
    <dbReference type="NCBI Taxonomy" id="147558"/>
    <lineage>
        <taxon>Eukaryota</taxon>
        <taxon>Fungi</taxon>
        <taxon>Dikarya</taxon>
        <taxon>Ascomycota</taxon>
        <taxon>Pezizomycotina</taxon>
        <taxon>Dothideomycetes</taxon>
        <taxon>Pleosporomycetidae</taxon>
        <taxon>Pleosporales</taxon>
        <taxon>Massarineae</taxon>
        <taxon>Massarinaceae</taxon>
        <taxon>Byssothecium</taxon>
    </lineage>
</organism>
<evidence type="ECO:0000256" key="6">
    <source>
        <dbReference type="ARBA" id="ARBA00037968"/>
    </source>
</evidence>
<comment type="subcellular location">
    <subcellularLocation>
        <location evidence="1">Membrane</location>
        <topology evidence="1">Multi-pass membrane protein</topology>
    </subcellularLocation>
</comment>
<feature type="transmembrane region" description="Helical" evidence="8">
    <location>
        <begin position="360"/>
        <end position="380"/>
    </location>
</feature>
<keyword evidence="3 8" id="KW-0812">Transmembrane</keyword>
<dbReference type="AlphaFoldDB" id="A0A6A5U8Z3"/>
<gene>
    <name evidence="9" type="ORF">CC80DRAFT_577494</name>
</gene>
<evidence type="ECO:0000256" key="2">
    <source>
        <dbReference type="ARBA" id="ARBA00022448"/>
    </source>
</evidence>
<dbReference type="EMBL" id="ML976981">
    <property type="protein sequence ID" value="KAF1961188.1"/>
    <property type="molecule type" value="Genomic_DNA"/>
</dbReference>
<feature type="transmembrane region" description="Helical" evidence="8">
    <location>
        <begin position="392"/>
        <end position="414"/>
    </location>
</feature>
<dbReference type="Gene3D" id="1.20.1250.20">
    <property type="entry name" value="MFS general substrate transporter like domains"/>
    <property type="match status" value="1"/>
</dbReference>
<feature type="transmembrane region" description="Helical" evidence="8">
    <location>
        <begin position="134"/>
        <end position="154"/>
    </location>
</feature>
<comment type="similarity">
    <text evidence="6">Belongs to the major facilitator superfamily. Allantoate permease family.</text>
</comment>
<feature type="transmembrane region" description="Helical" evidence="8">
    <location>
        <begin position="336"/>
        <end position="354"/>
    </location>
</feature>
<feature type="transmembrane region" description="Helical" evidence="8">
    <location>
        <begin position="80"/>
        <end position="103"/>
    </location>
</feature>
<dbReference type="Pfam" id="PF07690">
    <property type="entry name" value="MFS_1"/>
    <property type="match status" value="1"/>
</dbReference>
<dbReference type="OrthoDB" id="3639251at2759"/>
<dbReference type="GO" id="GO:0022857">
    <property type="term" value="F:transmembrane transporter activity"/>
    <property type="evidence" value="ECO:0007669"/>
    <property type="project" value="InterPro"/>
</dbReference>
<evidence type="ECO:0000256" key="1">
    <source>
        <dbReference type="ARBA" id="ARBA00004141"/>
    </source>
</evidence>
<dbReference type="SUPFAM" id="SSF103473">
    <property type="entry name" value="MFS general substrate transporter"/>
    <property type="match status" value="1"/>
</dbReference>
<evidence type="ECO:0000256" key="3">
    <source>
        <dbReference type="ARBA" id="ARBA00022692"/>
    </source>
</evidence>
<keyword evidence="2" id="KW-0813">Transport</keyword>
<reference evidence="9" key="1">
    <citation type="journal article" date="2020" name="Stud. Mycol.">
        <title>101 Dothideomycetes genomes: a test case for predicting lifestyles and emergence of pathogens.</title>
        <authorList>
            <person name="Haridas S."/>
            <person name="Albert R."/>
            <person name="Binder M."/>
            <person name="Bloem J."/>
            <person name="Labutti K."/>
            <person name="Salamov A."/>
            <person name="Andreopoulos B."/>
            <person name="Baker S."/>
            <person name="Barry K."/>
            <person name="Bills G."/>
            <person name="Bluhm B."/>
            <person name="Cannon C."/>
            <person name="Castanera R."/>
            <person name="Culley D."/>
            <person name="Daum C."/>
            <person name="Ezra D."/>
            <person name="Gonzalez J."/>
            <person name="Henrissat B."/>
            <person name="Kuo A."/>
            <person name="Liang C."/>
            <person name="Lipzen A."/>
            <person name="Lutzoni F."/>
            <person name="Magnuson J."/>
            <person name="Mondo S."/>
            <person name="Nolan M."/>
            <person name="Ohm R."/>
            <person name="Pangilinan J."/>
            <person name="Park H.-J."/>
            <person name="Ramirez L."/>
            <person name="Alfaro M."/>
            <person name="Sun H."/>
            <person name="Tritt A."/>
            <person name="Yoshinaga Y."/>
            <person name="Zwiers L.-H."/>
            <person name="Turgeon B."/>
            <person name="Goodwin S."/>
            <person name="Spatafora J."/>
            <person name="Crous P."/>
            <person name="Grigoriev I."/>
        </authorList>
    </citation>
    <scope>NUCLEOTIDE SEQUENCE</scope>
    <source>
        <strain evidence="9">CBS 675.92</strain>
    </source>
</reference>
<feature type="transmembrane region" description="Helical" evidence="8">
    <location>
        <begin position="426"/>
        <end position="447"/>
    </location>
</feature>